<feature type="transmembrane region" description="Helical" evidence="7">
    <location>
        <begin position="304"/>
        <end position="322"/>
    </location>
</feature>
<dbReference type="EMBL" id="LN827929">
    <property type="protein sequence ID" value="CEZ20149.1"/>
    <property type="molecule type" value="Genomic_DNA"/>
</dbReference>
<keyword evidence="3" id="KW-1003">Cell membrane</keyword>
<feature type="transmembrane region" description="Helical" evidence="7">
    <location>
        <begin position="21"/>
        <end position="40"/>
    </location>
</feature>
<sequence>MKIEQGMTPLEIRSSLSLASIFGLRMLGMFLILPIFAIYAESLPGSPSAFQVGLALGSYGLTQALFQLPFGMLSDRYGRKNIIYIGLLLFALGSFVSGYSDDINIIILGRAIQGAGAISAAITALVADLTRDEHRTKAMAMIGATIGITFALSLMGAPVLNHLIGVPGIFMLTGFLSLSAILVVRFVVPTPLNINTSKTLKEPAPSFKSILKNKELSRLNFGIFALHAAQMAMFIVVPIALATSGGMDVNQHWKVYLPVLLSSFVFMVPIIILSEKFNRAKLVFISSIFLMLIAQLMFGILINVFWGLVASLFVYFVAFNVLEASLPSLISKIAPPSAKGTAIGVYNTCQSLGVFFGGLLGGLLADVGGSFSVFSFCAILMTLWVGFALSMKAPPAIKTLMFMIQNKSLLKSPKQLATVQQKLKKIKGVRDVLILLEEGKVMVKVNKHETIHEASIIRLLGGKHGVSE</sequence>
<comment type="subcellular location">
    <subcellularLocation>
        <location evidence="1">Cell membrane</location>
        <topology evidence="1">Multi-pass membrane protein</topology>
    </subcellularLocation>
</comment>
<feature type="transmembrane region" description="Helical" evidence="7">
    <location>
        <begin position="166"/>
        <end position="188"/>
    </location>
</feature>
<keyword evidence="2" id="KW-0813">Transport</keyword>
<dbReference type="GO" id="GO:0005886">
    <property type="term" value="C:plasma membrane"/>
    <property type="evidence" value="ECO:0007669"/>
    <property type="project" value="UniProtKB-SubCell"/>
</dbReference>
<evidence type="ECO:0000313" key="10">
    <source>
        <dbReference type="Proteomes" id="UP000064007"/>
    </source>
</evidence>
<dbReference type="PROSITE" id="PS50850">
    <property type="entry name" value="MFS"/>
    <property type="match status" value="1"/>
</dbReference>
<dbReference type="AlphaFoldDB" id="A0A0D6EXG0"/>
<feature type="transmembrane region" description="Helical" evidence="7">
    <location>
        <begin position="371"/>
        <end position="391"/>
    </location>
</feature>
<feature type="transmembrane region" description="Helical" evidence="7">
    <location>
        <begin position="221"/>
        <end position="243"/>
    </location>
</feature>
<accession>A0A0D6EXG0</accession>
<feature type="transmembrane region" description="Helical" evidence="7">
    <location>
        <begin position="52"/>
        <end position="70"/>
    </location>
</feature>
<dbReference type="Gene3D" id="3.30.70.100">
    <property type="match status" value="1"/>
</dbReference>
<dbReference type="Pfam" id="PF07690">
    <property type="entry name" value="MFS_1"/>
    <property type="match status" value="1"/>
</dbReference>
<feature type="transmembrane region" description="Helical" evidence="7">
    <location>
        <begin position="139"/>
        <end position="160"/>
    </location>
</feature>
<evidence type="ECO:0000256" key="7">
    <source>
        <dbReference type="SAM" id="Phobius"/>
    </source>
</evidence>
<gene>
    <name evidence="9" type="primary">yajR</name>
    <name evidence="9" type="ORF">BN1208_1269</name>
</gene>
<dbReference type="KEGG" id="mbat:BN1208_1269"/>
<dbReference type="STRING" id="1581557.BN1208_1269"/>
<evidence type="ECO:0000256" key="5">
    <source>
        <dbReference type="ARBA" id="ARBA00022989"/>
    </source>
</evidence>
<organism evidence="9 10">
    <name type="scientific">Candidatus Methylopumilus planktonicus</name>
    <dbReference type="NCBI Taxonomy" id="1581557"/>
    <lineage>
        <taxon>Bacteria</taxon>
        <taxon>Pseudomonadati</taxon>
        <taxon>Pseudomonadota</taxon>
        <taxon>Betaproteobacteria</taxon>
        <taxon>Nitrosomonadales</taxon>
        <taxon>Methylophilaceae</taxon>
        <taxon>Candidatus Methylopumilus</taxon>
    </lineage>
</organism>
<dbReference type="Proteomes" id="UP000064007">
    <property type="component" value="Chromosome 1"/>
</dbReference>
<keyword evidence="6 7" id="KW-0472">Membrane</keyword>
<feature type="domain" description="Major facilitator superfamily (MFS) profile" evidence="8">
    <location>
        <begin position="14"/>
        <end position="393"/>
    </location>
</feature>
<dbReference type="InterPro" id="IPR011701">
    <property type="entry name" value="MFS"/>
</dbReference>
<dbReference type="InterPro" id="IPR050171">
    <property type="entry name" value="MFS_Transporters"/>
</dbReference>
<evidence type="ECO:0000256" key="6">
    <source>
        <dbReference type="ARBA" id="ARBA00023136"/>
    </source>
</evidence>
<dbReference type="Gene3D" id="1.20.1250.20">
    <property type="entry name" value="MFS general substrate transporter like domains"/>
    <property type="match status" value="1"/>
</dbReference>
<name>A0A0D6EXG0_9PROT</name>
<proteinExistence type="predicted"/>
<evidence type="ECO:0000256" key="4">
    <source>
        <dbReference type="ARBA" id="ARBA00022692"/>
    </source>
</evidence>
<evidence type="ECO:0000256" key="1">
    <source>
        <dbReference type="ARBA" id="ARBA00004651"/>
    </source>
</evidence>
<dbReference type="InterPro" id="IPR036259">
    <property type="entry name" value="MFS_trans_sf"/>
</dbReference>
<keyword evidence="5 7" id="KW-1133">Transmembrane helix</keyword>
<feature type="transmembrane region" description="Helical" evidence="7">
    <location>
        <begin position="105"/>
        <end position="127"/>
    </location>
</feature>
<dbReference type="GO" id="GO:0022857">
    <property type="term" value="F:transmembrane transporter activity"/>
    <property type="evidence" value="ECO:0007669"/>
    <property type="project" value="InterPro"/>
</dbReference>
<dbReference type="PANTHER" id="PTHR23517:SF2">
    <property type="entry name" value="MULTIDRUG RESISTANCE PROTEIN MDTH"/>
    <property type="match status" value="1"/>
</dbReference>
<evidence type="ECO:0000256" key="3">
    <source>
        <dbReference type="ARBA" id="ARBA00022475"/>
    </source>
</evidence>
<dbReference type="CDD" id="cd17472">
    <property type="entry name" value="MFS_YajR_like"/>
    <property type="match status" value="1"/>
</dbReference>
<evidence type="ECO:0000259" key="8">
    <source>
        <dbReference type="PROSITE" id="PS50850"/>
    </source>
</evidence>
<keyword evidence="4 7" id="KW-0812">Transmembrane</keyword>
<dbReference type="HOGENOM" id="CLU_001265_10_0_4"/>
<reference evidence="10" key="1">
    <citation type="submission" date="2014-12" db="EMBL/GenBank/DDBJ databases">
        <authorList>
            <person name="Salcher M.M."/>
        </authorList>
    </citation>
    <scope>NUCLEOTIDE SEQUENCE [LARGE SCALE GENOMIC DNA]</scope>
    <source>
        <strain evidence="10">MMS-10A-171</strain>
    </source>
</reference>
<feature type="transmembrane region" description="Helical" evidence="7">
    <location>
        <begin position="82"/>
        <end position="99"/>
    </location>
</feature>
<dbReference type="PANTHER" id="PTHR23517">
    <property type="entry name" value="RESISTANCE PROTEIN MDTM, PUTATIVE-RELATED-RELATED"/>
    <property type="match status" value="1"/>
</dbReference>
<dbReference type="SUPFAM" id="SSF103473">
    <property type="entry name" value="MFS general substrate transporter"/>
    <property type="match status" value="1"/>
</dbReference>
<feature type="transmembrane region" description="Helical" evidence="7">
    <location>
        <begin position="255"/>
        <end position="273"/>
    </location>
</feature>
<dbReference type="InterPro" id="IPR020846">
    <property type="entry name" value="MFS_dom"/>
</dbReference>
<evidence type="ECO:0000313" key="9">
    <source>
        <dbReference type="EMBL" id="CEZ20149.1"/>
    </source>
</evidence>
<feature type="transmembrane region" description="Helical" evidence="7">
    <location>
        <begin position="343"/>
        <end position="365"/>
    </location>
</feature>
<dbReference type="RefSeq" id="WP_046488905.1">
    <property type="nucleotide sequence ID" value="NZ_LN827929.1"/>
</dbReference>
<keyword evidence="10" id="KW-1185">Reference proteome</keyword>
<feature type="transmembrane region" description="Helical" evidence="7">
    <location>
        <begin position="280"/>
        <end position="298"/>
    </location>
</feature>
<protein>
    <submittedName>
        <fullName evidence="9">Inner membrane transport protein YajR</fullName>
    </submittedName>
</protein>
<evidence type="ECO:0000256" key="2">
    <source>
        <dbReference type="ARBA" id="ARBA00022448"/>
    </source>
</evidence>